<reference evidence="6" key="1">
    <citation type="submission" date="2013-12" db="EMBL/GenBank/DDBJ databases">
        <authorList>
            <person name="Genoscope - CEA"/>
        </authorList>
    </citation>
    <scope>NUCLEOTIDE SEQUENCE</scope>
    <source>
        <strain evidence="6">CBS 1993</strain>
    </source>
</reference>
<evidence type="ECO:0000256" key="3">
    <source>
        <dbReference type="ARBA" id="ARBA00022801"/>
    </source>
</evidence>
<evidence type="ECO:0000313" key="6">
    <source>
        <dbReference type="EMBL" id="CDK28566.1"/>
    </source>
</evidence>
<evidence type="ECO:0000256" key="2">
    <source>
        <dbReference type="ARBA" id="ARBA00012489"/>
    </source>
</evidence>
<reference evidence="6" key="2">
    <citation type="submission" date="2014-02" db="EMBL/GenBank/DDBJ databases">
        <title>Complete DNA sequence of /Kuraishia capsulata/ illustrates novel genomic features among budding yeasts (/Saccharomycotina/).</title>
        <authorList>
            <person name="Morales L."/>
            <person name="Noel B."/>
            <person name="Porcel B."/>
            <person name="Marcet-Houben M."/>
            <person name="Hullo M-F."/>
            <person name="Sacerdot C."/>
            <person name="Tekaia F."/>
            <person name="Leh-Louis V."/>
            <person name="Despons L."/>
            <person name="Khanna V."/>
            <person name="Aury J-M."/>
            <person name="Barbe V."/>
            <person name="Couloux A."/>
            <person name="Labadie K."/>
            <person name="Pelletier E."/>
            <person name="Souciet J-L."/>
            <person name="Boekhout T."/>
            <person name="Gabaldon T."/>
            <person name="Wincker P."/>
            <person name="Dujon B."/>
        </authorList>
    </citation>
    <scope>NUCLEOTIDE SEQUENCE</scope>
    <source>
        <strain evidence="6">CBS 1993</strain>
    </source>
</reference>
<dbReference type="HOGENOM" id="CLU_002271_0_0_1"/>
<dbReference type="STRING" id="1382522.W6MPL5"/>
<feature type="domain" description="Peptidase C50" evidence="5">
    <location>
        <begin position="1550"/>
        <end position="1645"/>
    </location>
</feature>
<gene>
    <name evidence="6" type="ORF">KUCA_T00004549001</name>
</gene>
<dbReference type="MEROPS" id="C50.001"/>
<accession>W6MPL5</accession>
<dbReference type="GO" id="GO:0044732">
    <property type="term" value="C:mitotic spindle pole body"/>
    <property type="evidence" value="ECO:0007669"/>
    <property type="project" value="TreeGrafter"/>
</dbReference>
<dbReference type="PANTHER" id="PTHR12792">
    <property type="entry name" value="EXTRA SPINDLE POLES 1-RELATED"/>
    <property type="match status" value="1"/>
</dbReference>
<sequence>MLHGSAELNLTPAEADRESFRAELSLFLESRKTDRPKSPAKKILADVELNKMAGVKQNSKLMPLEDHFKNRLERFLMTVPPCSEQTSNDDIHLAIQGFKGLRALSNDRRAKSYFWNKELEFIRSGMQFKSKLADVIDDFTTLTLATTNERLSEILATDSPLQWKAHDYVTSIPVAIGKAKISYEFADLHLLICELMINRLELGATVDIPLTHFIKMMSRTSNFFGWITSLPEEKLQLISRRASKGFMRLANCTKTVLKLGFFIKALEFGQKTVMFEKEVLKLKLMYDTMVLKNKAQVYQYTSLPFWDLCESLSQQGCEFSTEMIMLVQNYDKIKTNSLNWRKFLNRAESSASEVPIEGVLQELQIQTDTSVQALREKIFESGEEFIQSKSSFSSISHSLNQLLKDPDSSRAELLGLIDSILEFILRSGQVTRYHYPFLDNITLLLKSFENDLENEAGFVSNVSKLIDILKGQGQLKRMRNFSNLLFQSGTKLLPVDVSRAIAHWNKCVEAEVLNFEGNSAEIEMLKAKTERISNALIEAGNPHDGSSFLVTLLQVYQDRTGEMPFFELLPQFRDEMAIPTKLLSKAILQQSDTLSVIFTPEILSDTTKAVLAVEILETLGGYAIKNRISLFLGLAHVLTTEIKDKGLLLICLLKVHDVIPTETLLFEQLCDFDFESSVGSYEAVILSKAYLKMCVVSSSFHKTKLLQGIERFLEAAALPPSHCTLFYELEVLNELFNYLVYTGLHAYASYMVSQYLDNRKSCLTEEKLIDISLKLSEVKLYLKFPLQVSNSLTSTGVIMKGSKEKVEIMPLVNWKLQQLEYLIETGNLSHAKQKCQLLLDWFSETDELHYEKARNKYRSVETLFEYARLQYLVSRLQSEENRHVQAVSGLKRSIKILQNILQKFIPSLIAVDAYRSNQLRWRASSYLINSFKVLISVLIHIGSAKECDFYVNELMALVSLQDFNLVKAELGYFIANYKLLSGKIKDANDLIAAADEDFNSSVFTNKFVELQKLETHALLSQLTQNQDLTESYYSAIDDLFEFLKSDNSDEHGLRDQISDEFVHSAEEHTLIERARLSIEFQRSMSALNGALARTSSENSCKQSFQYDALRSASLKGKMMLSKGKRFIVEKPEFSGLEDSAIVLNSVCSSENETKSLKSALGGLFDSKDLLFRCMQNGKYFKGYEYEEVLKTYLCAISYSGAFTGTSLKVPELMFTADSQKYTFFQNDKQLQDMEEQTKSLLPSPKSLTFELDTRSISSDMVKLIPQNWKVISIDICSITGDLLISSFQPSSESQIYARLPLNRHAARDVNERSLTFLDGLKELKTIIHESDQTTDVSRTSKVKTKEDRAEWWKERGELDLKLQNLICDAEYLWLGGFRSIFNTRKIDPHDLQDFKLKFLDILAAHLPSRNTTRSLGRRSTEQVELSDTIYELFLKLGLPSKLERIEFLEDLMYFVLDILLFHGEENAYDEIDLDQLYIDIESLIELSVSHMDMKPHESEADHIVLVLSSACQYFPWESLPILRDLSVSRMPSFKLLLQVLENHGLDPVDANSGYYVLNPGGDLNRTEKNFKDSFEALPGWTGRSGEPPSENELITGIANSGLFAYLGHGGGEQYIKSKTIKAQSRCAPALLLGCSSGALRANGVLESYGTVYNYLVGGSPMVLASMWDVTDKDMDRFTGSMLDQWGLFPKSEVSCNKTIGQALPEARDTCTLKYLNGAAPVLYGLPLHLVK</sequence>
<dbReference type="InterPro" id="IPR005314">
    <property type="entry name" value="Peptidase_C50"/>
</dbReference>
<dbReference type="GO" id="GO:0072686">
    <property type="term" value="C:mitotic spindle"/>
    <property type="evidence" value="ECO:0007669"/>
    <property type="project" value="TreeGrafter"/>
</dbReference>
<dbReference type="EMBL" id="HG793129">
    <property type="protein sequence ID" value="CDK28566.1"/>
    <property type="molecule type" value="Genomic_DNA"/>
</dbReference>
<dbReference type="RefSeq" id="XP_022460556.1">
    <property type="nucleotide sequence ID" value="XM_022601295.1"/>
</dbReference>
<proteinExistence type="predicted"/>
<comment type="catalytic activity">
    <reaction evidence="1">
        <text>All bonds known to be hydrolyzed by this endopeptidase have arginine in P1 and an acidic residue in P4. P6 is often occupied by an acidic residue or by a hydroxy-amino-acid residue, the phosphorylation of which enhances cleavage.</text>
        <dbReference type="EC" id="3.4.22.49"/>
    </reaction>
</comment>
<keyword evidence="4" id="KW-0159">Chromosome partition</keyword>
<organism evidence="6 7">
    <name type="scientific">Kuraishia capsulata CBS 1993</name>
    <dbReference type="NCBI Taxonomy" id="1382522"/>
    <lineage>
        <taxon>Eukaryota</taxon>
        <taxon>Fungi</taxon>
        <taxon>Dikarya</taxon>
        <taxon>Ascomycota</taxon>
        <taxon>Saccharomycotina</taxon>
        <taxon>Pichiomycetes</taxon>
        <taxon>Pichiales</taxon>
        <taxon>Pichiaceae</taxon>
        <taxon>Kuraishia</taxon>
    </lineage>
</organism>
<dbReference type="GO" id="GO:0005737">
    <property type="term" value="C:cytoplasm"/>
    <property type="evidence" value="ECO:0007669"/>
    <property type="project" value="TreeGrafter"/>
</dbReference>
<dbReference type="GO" id="GO:0051307">
    <property type="term" value="P:meiotic chromosome separation"/>
    <property type="evidence" value="ECO:0007669"/>
    <property type="project" value="TreeGrafter"/>
</dbReference>
<dbReference type="GeneID" id="34521944"/>
<dbReference type="GO" id="GO:0005634">
    <property type="term" value="C:nucleus"/>
    <property type="evidence" value="ECO:0007669"/>
    <property type="project" value="InterPro"/>
</dbReference>
<protein>
    <recommendedName>
        <fullName evidence="2">separase</fullName>
        <ecNumber evidence="2">3.4.22.49</ecNumber>
    </recommendedName>
</protein>
<keyword evidence="7" id="KW-1185">Reference proteome</keyword>
<evidence type="ECO:0000256" key="4">
    <source>
        <dbReference type="ARBA" id="ARBA00022829"/>
    </source>
</evidence>
<dbReference type="Pfam" id="PF03568">
    <property type="entry name" value="Separin_C"/>
    <property type="match status" value="1"/>
</dbReference>
<dbReference type="InterPro" id="IPR030397">
    <property type="entry name" value="SEPARIN_core_dom"/>
</dbReference>
<name>W6MPL5_9ASCO</name>
<dbReference type="OrthoDB" id="10255632at2759"/>
<dbReference type="Proteomes" id="UP000019384">
    <property type="component" value="Unassembled WGS sequence"/>
</dbReference>
<keyword evidence="3" id="KW-0378">Hydrolase</keyword>
<dbReference type="PANTHER" id="PTHR12792:SF0">
    <property type="entry name" value="SEPARIN"/>
    <property type="match status" value="1"/>
</dbReference>
<dbReference type="GO" id="GO:0006508">
    <property type="term" value="P:proteolysis"/>
    <property type="evidence" value="ECO:0007669"/>
    <property type="project" value="InterPro"/>
</dbReference>
<dbReference type="PROSITE" id="PS51700">
    <property type="entry name" value="SEPARIN"/>
    <property type="match status" value="1"/>
</dbReference>
<evidence type="ECO:0000259" key="5">
    <source>
        <dbReference type="PROSITE" id="PS51700"/>
    </source>
</evidence>
<dbReference type="GO" id="GO:0004197">
    <property type="term" value="F:cysteine-type endopeptidase activity"/>
    <property type="evidence" value="ECO:0007669"/>
    <property type="project" value="InterPro"/>
</dbReference>
<evidence type="ECO:0000313" key="7">
    <source>
        <dbReference type="Proteomes" id="UP000019384"/>
    </source>
</evidence>
<evidence type="ECO:0000256" key="1">
    <source>
        <dbReference type="ARBA" id="ARBA00000451"/>
    </source>
</evidence>
<dbReference type="EC" id="3.4.22.49" evidence="2"/>